<keyword evidence="7" id="KW-1185">Reference proteome</keyword>
<dbReference type="SUPFAM" id="SSF54862">
    <property type="entry name" value="4Fe-4S ferredoxins"/>
    <property type="match status" value="1"/>
</dbReference>
<protein>
    <submittedName>
        <fullName evidence="6">4Fe-4S dicluster domain-containing protein</fullName>
    </submittedName>
</protein>
<keyword evidence="1" id="KW-0004">4Fe-4S</keyword>
<dbReference type="AlphaFoldDB" id="A0A9X1LY23"/>
<evidence type="ECO:0000313" key="6">
    <source>
        <dbReference type="EMBL" id="MCC2034210.1"/>
    </source>
</evidence>
<evidence type="ECO:0000256" key="3">
    <source>
        <dbReference type="ARBA" id="ARBA00023004"/>
    </source>
</evidence>
<dbReference type="GO" id="GO:0051539">
    <property type="term" value="F:4 iron, 4 sulfur cluster binding"/>
    <property type="evidence" value="ECO:0007669"/>
    <property type="project" value="UniProtKB-KW"/>
</dbReference>
<keyword evidence="4" id="KW-0411">Iron-sulfur</keyword>
<name>A0A9X1LY23_9MICO</name>
<dbReference type="Gene3D" id="3.30.70.20">
    <property type="match status" value="1"/>
</dbReference>
<feature type="domain" description="4Fe-4S ferredoxin-type" evidence="5">
    <location>
        <begin position="50"/>
        <end position="79"/>
    </location>
</feature>
<dbReference type="PANTHER" id="PTHR43687">
    <property type="entry name" value="ADENYLYLSULFATE REDUCTASE, BETA SUBUNIT"/>
    <property type="match status" value="1"/>
</dbReference>
<evidence type="ECO:0000256" key="4">
    <source>
        <dbReference type="ARBA" id="ARBA00023014"/>
    </source>
</evidence>
<dbReference type="PANTHER" id="PTHR43687:SF1">
    <property type="entry name" value="FERREDOXIN III"/>
    <property type="match status" value="1"/>
</dbReference>
<dbReference type="EMBL" id="JAGTTN010000011">
    <property type="protein sequence ID" value="MCC2034210.1"/>
    <property type="molecule type" value="Genomic_DNA"/>
</dbReference>
<feature type="domain" description="4Fe-4S ferredoxin-type" evidence="5">
    <location>
        <begin position="102"/>
        <end position="131"/>
    </location>
</feature>
<dbReference type="GO" id="GO:0046872">
    <property type="term" value="F:metal ion binding"/>
    <property type="evidence" value="ECO:0007669"/>
    <property type="project" value="UniProtKB-KW"/>
</dbReference>
<evidence type="ECO:0000313" key="7">
    <source>
        <dbReference type="Proteomes" id="UP001139354"/>
    </source>
</evidence>
<keyword evidence="2" id="KW-0479">Metal-binding</keyword>
<dbReference type="InterPro" id="IPR017896">
    <property type="entry name" value="4Fe4S_Fe-S-bd"/>
</dbReference>
<dbReference type="Pfam" id="PF13237">
    <property type="entry name" value="Fer4_10"/>
    <property type="match status" value="1"/>
</dbReference>
<reference evidence="6" key="1">
    <citation type="submission" date="2021-04" db="EMBL/GenBank/DDBJ databases">
        <title>Microbacterium tenobrionis sp. nov. and Microbacterium allomyrinae sp. nov., isolated from larvae of Tenobrio molitor and Allomyrina dichotoma, respectively.</title>
        <authorList>
            <person name="Lee S.D."/>
        </authorList>
    </citation>
    <scope>NUCLEOTIDE SEQUENCE</scope>
    <source>
        <strain evidence="6">BWT-G7</strain>
    </source>
</reference>
<feature type="non-terminal residue" evidence="6">
    <location>
        <position position="1"/>
    </location>
</feature>
<dbReference type="Proteomes" id="UP001139354">
    <property type="component" value="Unassembled WGS sequence"/>
</dbReference>
<evidence type="ECO:0000256" key="1">
    <source>
        <dbReference type="ARBA" id="ARBA00022485"/>
    </source>
</evidence>
<comment type="caution">
    <text evidence="6">The sequence shown here is derived from an EMBL/GenBank/DDBJ whole genome shotgun (WGS) entry which is preliminary data.</text>
</comment>
<dbReference type="PROSITE" id="PS51379">
    <property type="entry name" value="4FE4S_FER_2"/>
    <property type="match status" value="2"/>
</dbReference>
<proteinExistence type="predicted"/>
<keyword evidence="3" id="KW-0408">Iron</keyword>
<gene>
    <name evidence="6" type="ORF">KEC57_18690</name>
</gene>
<dbReference type="InterPro" id="IPR050572">
    <property type="entry name" value="Fe-S_Ferredoxin"/>
</dbReference>
<dbReference type="PROSITE" id="PS00198">
    <property type="entry name" value="4FE4S_FER_1"/>
    <property type="match status" value="1"/>
</dbReference>
<evidence type="ECO:0000259" key="5">
    <source>
        <dbReference type="PROSITE" id="PS51379"/>
    </source>
</evidence>
<accession>A0A9X1LY23</accession>
<organism evidence="6 7">
    <name type="scientific">Microbacterium allomyrinae</name>
    <dbReference type="NCBI Taxonomy" id="2830666"/>
    <lineage>
        <taxon>Bacteria</taxon>
        <taxon>Bacillati</taxon>
        <taxon>Actinomycetota</taxon>
        <taxon>Actinomycetes</taxon>
        <taxon>Micrococcales</taxon>
        <taxon>Microbacteriaceae</taxon>
        <taxon>Microbacterium</taxon>
    </lineage>
</organism>
<evidence type="ECO:0000256" key="2">
    <source>
        <dbReference type="ARBA" id="ARBA00022723"/>
    </source>
</evidence>
<sequence length="132" mass="14390">PTPLAQVGIHDTGGTRALPDRVAIRQQPAHGRMNMPDKSTDDCKQQPGVIAPVVDLKRCEGKGNCVAVCPENVFEIRRIDKVDYLGLDLMHRLKQRVHGMKVAYTPNADACRSCGLCVTACPERAITLARTA</sequence>
<dbReference type="InterPro" id="IPR017900">
    <property type="entry name" value="4Fe4S_Fe_S_CS"/>
</dbReference>